<evidence type="ECO:0000313" key="8">
    <source>
        <dbReference type="EMBL" id="KAK5991553.1"/>
    </source>
</evidence>
<feature type="transmembrane region" description="Helical" evidence="6">
    <location>
        <begin position="6"/>
        <end position="26"/>
    </location>
</feature>
<dbReference type="InterPro" id="IPR052337">
    <property type="entry name" value="SAT4-like"/>
</dbReference>
<evidence type="ECO:0000256" key="5">
    <source>
        <dbReference type="ARBA" id="ARBA00038359"/>
    </source>
</evidence>
<comment type="caution">
    <text evidence="8">The sequence shown here is derived from an EMBL/GenBank/DDBJ whole genome shotgun (WGS) entry which is preliminary data.</text>
</comment>
<evidence type="ECO:0000256" key="4">
    <source>
        <dbReference type="ARBA" id="ARBA00023136"/>
    </source>
</evidence>
<comment type="similarity">
    <text evidence="5">Belongs to the SAT4 family.</text>
</comment>
<evidence type="ECO:0000256" key="1">
    <source>
        <dbReference type="ARBA" id="ARBA00004141"/>
    </source>
</evidence>
<feature type="transmembrane region" description="Helical" evidence="6">
    <location>
        <begin position="38"/>
        <end position="60"/>
    </location>
</feature>
<feature type="transmembrane region" description="Helical" evidence="6">
    <location>
        <begin position="211"/>
        <end position="231"/>
    </location>
</feature>
<organism evidence="8 9">
    <name type="scientific">Cladobotryum mycophilum</name>
    <dbReference type="NCBI Taxonomy" id="491253"/>
    <lineage>
        <taxon>Eukaryota</taxon>
        <taxon>Fungi</taxon>
        <taxon>Dikarya</taxon>
        <taxon>Ascomycota</taxon>
        <taxon>Pezizomycotina</taxon>
        <taxon>Sordariomycetes</taxon>
        <taxon>Hypocreomycetidae</taxon>
        <taxon>Hypocreales</taxon>
        <taxon>Hypocreaceae</taxon>
        <taxon>Cladobotryum</taxon>
    </lineage>
</organism>
<comment type="subcellular location">
    <subcellularLocation>
        <location evidence="1">Membrane</location>
        <topology evidence="1">Multi-pass membrane protein</topology>
    </subcellularLocation>
</comment>
<evidence type="ECO:0000313" key="9">
    <source>
        <dbReference type="Proteomes" id="UP001338125"/>
    </source>
</evidence>
<dbReference type="Proteomes" id="UP001338125">
    <property type="component" value="Unassembled WGS sequence"/>
</dbReference>
<name>A0ABR0SHA6_9HYPO</name>
<dbReference type="PANTHER" id="PTHR33048">
    <property type="entry name" value="PTH11-LIKE INTEGRAL MEMBRANE PROTEIN (AFU_ORTHOLOGUE AFUA_5G11245)"/>
    <property type="match status" value="1"/>
</dbReference>
<evidence type="ECO:0000256" key="3">
    <source>
        <dbReference type="ARBA" id="ARBA00022989"/>
    </source>
</evidence>
<evidence type="ECO:0000256" key="6">
    <source>
        <dbReference type="SAM" id="Phobius"/>
    </source>
</evidence>
<accession>A0ABR0SHA6</accession>
<sequence length="376" mass="41798">MVEDRSHEIIAATATTWGLAVLLVGLRVVSRRIRGLKLWLDDWLIMASLVWSCAQTFTIIGYQTKHGLGKHIQDAPPDAAYAWAVGLFIAEMTYAVGLVFVKWAILAFYWRIFHSLQTIKLPIWIILGIVCAWGIANVLLIIFQCVPVYAFWARFDPHNPLPSTDYHCGVDDKRFFYGSAIPNILTDIILIAVPVPYIYTIRLPFPQKLGLVSVFLVGAFVIIISIVRLVYLMELDLASLDITWNFVNVSMWSSLEGNLAIVCACLPSLKPLFDLVFNGTMRTKTDSTRGSSGLARVKSMPLADIPVTPFKQTFDLEDGIPVPLPTKPKMAAEKTSHYSFLETADNDSDCDVSITKGTSVVLQRKHLPGDPGSAPR</sequence>
<gene>
    <name evidence="8" type="ORF">PT974_09837</name>
</gene>
<keyword evidence="4 6" id="KW-0472">Membrane</keyword>
<dbReference type="InterPro" id="IPR049326">
    <property type="entry name" value="Rhodopsin_dom_fungi"/>
</dbReference>
<feature type="domain" description="Rhodopsin" evidence="7">
    <location>
        <begin position="26"/>
        <end position="273"/>
    </location>
</feature>
<keyword evidence="9" id="KW-1185">Reference proteome</keyword>
<feature type="transmembrane region" description="Helical" evidence="6">
    <location>
        <begin position="175"/>
        <end position="199"/>
    </location>
</feature>
<evidence type="ECO:0000259" key="7">
    <source>
        <dbReference type="Pfam" id="PF20684"/>
    </source>
</evidence>
<reference evidence="8 9" key="1">
    <citation type="submission" date="2024-01" db="EMBL/GenBank/DDBJ databases">
        <title>Complete genome of Cladobotryum mycophilum ATHUM6906.</title>
        <authorList>
            <person name="Christinaki A.C."/>
            <person name="Myridakis A.I."/>
            <person name="Kouvelis V.N."/>
        </authorList>
    </citation>
    <scope>NUCLEOTIDE SEQUENCE [LARGE SCALE GENOMIC DNA]</scope>
    <source>
        <strain evidence="8 9">ATHUM6906</strain>
    </source>
</reference>
<feature type="transmembrane region" description="Helical" evidence="6">
    <location>
        <begin position="122"/>
        <end position="155"/>
    </location>
</feature>
<proteinExistence type="inferred from homology"/>
<dbReference type="EMBL" id="JAVFKD010000014">
    <property type="protein sequence ID" value="KAK5991553.1"/>
    <property type="molecule type" value="Genomic_DNA"/>
</dbReference>
<dbReference type="PANTHER" id="PTHR33048:SF47">
    <property type="entry name" value="INTEGRAL MEMBRANE PROTEIN-RELATED"/>
    <property type="match status" value="1"/>
</dbReference>
<feature type="transmembrane region" description="Helical" evidence="6">
    <location>
        <begin position="80"/>
        <end position="110"/>
    </location>
</feature>
<evidence type="ECO:0000256" key="2">
    <source>
        <dbReference type="ARBA" id="ARBA00022692"/>
    </source>
</evidence>
<keyword evidence="2 6" id="KW-0812">Transmembrane</keyword>
<dbReference type="Pfam" id="PF20684">
    <property type="entry name" value="Fung_rhodopsin"/>
    <property type="match status" value="1"/>
</dbReference>
<protein>
    <recommendedName>
        <fullName evidence="7">Rhodopsin domain-containing protein</fullName>
    </recommendedName>
</protein>
<keyword evidence="3 6" id="KW-1133">Transmembrane helix</keyword>